<organism evidence="2 3">
    <name type="scientific">Seonamhaeicola marinus</name>
    <dbReference type="NCBI Taxonomy" id="1912246"/>
    <lineage>
        <taxon>Bacteria</taxon>
        <taxon>Pseudomonadati</taxon>
        <taxon>Bacteroidota</taxon>
        <taxon>Flavobacteriia</taxon>
        <taxon>Flavobacteriales</taxon>
        <taxon>Flavobacteriaceae</taxon>
    </lineage>
</organism>
<dbReference type="Proteomes" id="UP000323930">
    <property type="component" value="Unassembled WGS sequence"/>
</dbReference>
<comment type="caution">
    <text evidence="2">The sequence shown here is derived from an EMBL/GenBank/DDBJ whole genome shotgun (WGS) entry which is preliminary data.</text>
</comment>
<proteinExistence type="predicted"/>
<feature type="domain" description="Conjugative transposon TraM C-terminal" evidence="1">
    <location>
        <begin position="183"/>
        <end position="314"/>
    </location>
</feature>
<dbReference type="RefSeq" id="WP_148540044.1">
    <property type="nucleotide sequence ID" value="NZ_VSDQ01000241.1"/>
</dbReference>
<keyword evidence="3" id="KW-1185">Reference proteome</keyword>
<reference evidence="2 3" key="1">
    <citation type="submission" date="2019-08" db="EMBL/GenBank/DDBJ databases">
        <title>Seonamhaeicola sediminis sp. nov., isolated from marine sediment.</title>
        <authorList>
            <person name="Cao W.R."/>
        </authorList>
    </citation>
    <scope>NUCLEOTIDE SEQUENCE [LARGE SCALE GENOMIC DNA]</scope>
    <source>
        <strain evidence="2 3">B011</strain>
    </source>
</reference>
<name>A0A5D0J1T2_9FLAO</name>
<evidence type="ECO:0000313" key="3">
    <source>
        <dbReference type="Proteomes" id="UP000323930"/>
    </source>
</evidence>
<dbReference type="EMBL" id="VSDQ01000241">
    <property type="protein sequence ID" value="TYA89178.1"/>
    <property type="molecule type" value="Genomic_DNA"/>
</dbReference>
<dbReference type="AlphaFoldDB" id="A0A5D0J1T2"/>
<protein>
    <submittedName>
        <fullName evidence="2">Conjugative transposon protein TraM</fullName>
    </submittedName>
</protein>
<evidence type="ECO:0000313" key="2">
    <source>
        <dbReference type="EMBL" id="TYA89178.1"/>
    </source>
</evidence>
<dbReference type="InterPro" id="IPR055407">
    <property type="entry name" value="TraM_C"/>
</dbReference>
<accession>A0A5D0J1T2</accession>
<gene>
    <name evidence="2" type="primary">traM</name>
    <name evidence="2" type="ORF">FUA24_03310</name>
</gene>
<evidence type="ECO:0000259" key="1">
    <source>
        <dbReference type="Pfam" id="PF12508"/>
    </source>
</evidence>
<dbReference type="OrthoDB" id="1409065at2"/>
<sequence>MTLEKNKIVFALVVMSVVLFIGAYAALTFGEEPESGLDHNTLPVPELTDEQKEYKSKLEALDNLKEVKQTNAPSIYEEYLLDSMGVYDANLLEKEKKRIVDSIYNDIRFINSIDDDQYENDYKEKPLEKREIEKAKSYLQAKDSIPIEPKIDLKELGLEHQLFFASDPIKNGKEEISHTDSIIYARVDGTQMIKQSYRLQMRLTKEALINNKMVPRNTPVYAFVSFKPNRTLLTIENVNHQPVKLNAFDLQDGAEGIYIENSFQAEARREVVGDVVDDINIVGVPQVSGIKRIFRRNNNAVKVTIEDDYQLLLKPY</sequence>
<dbReference type="Pfam" id="PF12508">
    <property type="entry name" value="Transposon_TraM"/>
    <property type="match status" value="1"/>
</dbReference>